<dbReference type="AlphaFoldDB" id="A0A2D3V072"/>
<reference evidence="2 3" key="1">
    <citation type="submission" date="2016-03" db="EMBL/GenBank/DDBJ databases">
        <authorList>
            <person name="Ploux O."/>
        </authorList>
    </citation>
    <scope>NUCLEOTIDE SEQUENCE [LARGE SCALE GENOMIC DNA]</scope>
    <source>
        <strain evidence="2 3">URUG2</strain>
    </source>
</reference>
<protein>
    <submittedName>
        <fullName evidence="2">Uncharacterized protein</fullName>
    </submittedName>
</protein>
<keyword evidence="3" id="KW-1185">Reference proteome</keyword>
<organism evidence="2 3">
    <name type="scientific">Ramularia collo-cygni</name>
    <dbReference type="NCBI Taxonomy" id="112498"/>
    <lineage>
        <taxon>Eukaryota</taxon>
        <taxon>Fungi</taxon>
        <taxon>Dikarya</taxon>
        <taxon>Ascomycota</taxon>
        <taxon>Pezizomycotina</taxon>
        <taxon>Dothideomycetes</taxon>
        <taxon>Dothideomycetidae</taxon>
        <taxon>Mycosphaerellales</taxon>
        <taxon>Mycosphaerellaceae</taxon>
        <taxon>Ramularia</taxon>
    </lineage>
</organism>
<sequence>MSKSRPSSSAPTDAEVSGKPTSSNIIRTISLPSNHPPYESPIDGRFPMHFDTSGEFHWYFHSQSKHPIGKKFFSTKNSDFLQRMLTVTSSMTPPLHVSLRIETCITAMAKVFDPENPEVSPPMFVFEVQKKVVGQQLTDGYHALRRFLEAEVPREEFPELYQDGRIILRFLRRDYGGDIGMLY</sequence>
<feature type="region of interest" description="Disordered" evidence="1">
    <location>
        <begin position="1"/>
        <end position="34"/>
    </location>
</feature>
<dbReference type="GeneID" id="35601118"/>
<evidence type="ECO:0000256" key="1">
    <source>
        <dbReference type="SAM" id="MobiDB-lite"/>
    </source>
</evidence>
<name>A0A2D3V072_9PEZI</name>
<accession>A0A2D3V072</accession>
<dbReference type="EMBL" id="FJUY01000008">
    <property type="protein sequence ID" value="CZT20115.1"/>
    <property type="molecule type" value="Genomic_DNA"/>
</dbReference>
<gene>
    <name evidence="2" type="ORF">RCC_05972</name>
</gene>
<evidence type="ECO:0000313" key="2">
    <source>
        <dbReference type="EMBL" id="CZT20115.1"/>
    </source>
</evidence>
<proteinExistence type="predicted"/>
<evidence type="ECO:0000313" key="3">
    <source>
        <dbReference type="Proteomes" id="UP000225277"/>
    </source>
</evidence>
<feature type="compositionally biased region" description="Polar residues" evidence="1">
    <location>
        <begin position="1"/>
        <end position="11"/>
    </location>
</feature>
<dbReference type="Proteomes" id="UP000225277">
    <property type="component" value="Unassembled WGS sequence"/>
</dbReference>
<feature type="compositionally biased region" description="Polar residues" evidence="1">
    <location>
        <begin position="19"/>
        <end position="33"/>
    </location>
</feature>
<dbReference type="RefSeq" id="XP_023627004.1">
    <property type="nucleotide sequence ID" value="XM_023771236.1"/>
</dbReference>